<feature type="compositionally biased region" description="Gly residues" evidence="6">
    <location>
        <begin position="1630"/>
        <end position="1641"/>
    </location>
</feature>
<comment type="caution">
    <text evidence="9">The sequence shown here is derived from an EMBL/GenBank/DDBJ whole genome shotgun (WGS) entry which is preliminary data.</text>
</comment>
<feature type="region of interest" description="Disordered" evidence="6">
    <location>
        <begin position="1540"/>
        <end position="1641"/>
    </location>
</feature>
<dbReference type="OrthoDB" id="411372at2759"/>
<feature type="compositionally biased region" description="Low complexity" evidence="6">
    <location>
        <begin position="407"/>
        <end position="454"/>
    </location>
</feature>
<dbReference type="EMBL" id="ML993986">
    <property type="protein sequence ID" value="KAF2201213.1"/>
    <property type="molecule type" value="Genomic_DNA"/>
</dbReference>
<dbReference type="GO" id="GO:0000209">
    <property type="term" value="P:protein polyubiquitination"/>
    <property type="evidence" value="ECO:0007669"/>
    <property type="project" value="InterPro"/>
</dbReference>
<dbReference type="SMART" id="SM00356">
    <property type="entry name" value="ZnF_C3H1"/>
    <property type="match status" value="2"/>
</dbReference>
<dbReference type="PROSITE" id="PS50103">
    <property type="entry name" value="ZF_C3H1"/>
    <property type="match status" value="2"/>
</dbReference>
<keyword evidence="1 5" id="KW-0479">Metal-binding</keyword>
<feature type="domain" description="C3H1-type" evidence="8">
    <location>
        <begin position="1158"/>
        <end position="1185"/>
    </location>
</feature>
<protein>
    <recommendedName>
        <fullName evidence="8">C3H1-type domain-containing protein</fullName>
    </recommendedName>
</protein>
<feature type="region of interest" description="Disordered" evidence="6">
    <location>
        <begin position="39"/>
        <end position="60"/>
    </location>
</feature>
<evidence type="ECO:0000259" key="8">
    <source>
        <dbReference type="PROSITE" id="PS50103"/>
    </source>
</evidence>
<keyword evidence="10" id="KW-1185">Reference proteome</keyword>
<feature type="compositionally biased region" description="Pro residues" evidence="6">
    <location>
        <begin position="46"/>
        <end position="59"/>
    </location>
</feature>
<keyword evidence="7" id="KW-0472">Membrane</keyword>
<evidence type="ECO:0000256" key="4">
    <source>
        <dbReference type="ARBA" id="ARBA00022833"/>
    </source>
</evidence>
<feature type="region of interest" description="Disordered" evidence="6">
    <location>
        <begin position="1032"/>
        <end position="1057"/>
    </location>
</feature>
<gene>
    <name evidence="9" type="ORF">GQ43DRAFT_480912</name>
</gene>
<feature type="compositionally biased region" description="Acidic residues" evidence="6">
    <location>
        <begin position="1586"/>
        <end position="1598"/>
    </location>
</feature>
<evidence type="ECO:0000256" key="2">
    <source>
        <dbReference type="ARBA" id="ARBA00022737"/>
    </source>
</evidence>
<dbReference type="PANTHER" id="PTHR11224">
    <property type="entry name" value="MAKORIN-RELATED"/>
    <property type="match status" value="1"/>
</dbReference>
<dbReference type="Pfam" id="PF24086">
    <property type="entry name" value="DUF7371"/>
    <property type="match status" value="1"/>
</dbReference>
<accession>A0A9P4JKM3</accession>
<dbReference type="Proteomes" id="UP000799536">
    <property type="component" value="Unassembled WGS sequence"/>
</dbReference>
<feature type="compositionally biased region" description="Pro residues" evidence="6">
    <location>
        <begin position="1040"/>
        <end position="1054"/>
    </location>
</feature>
<proteinExistence type="predicted"/>
<evidence type="ECO:0000313" key="9">
    <source>
        <dbReference type="EMBL" id="KAF2201213.1"/>
    </source>
</evidence>
<feature type="compositionally biased region" description="Polar residues" evidence="6">
    <location>
        <begin position="388"/>
        <end position="399"/>
    </location>
</feature>
<dbReference type="SUPFAM" id="SSF90229">
    <property type="entry name" value="CCCH zinc finger"/>
    <property type="match status" value="1"/>
</dbReference>
<evidence type="ECO:0000256" key="5">
    <source>
        <dbReference type="PROSITE-ProRule" id="PRU00723"/>
    </source>
</evidence>
<keyword evidence="4 5" id="KW-0862">Zinc</keyword>
<reference evidence="9" key="1">
    <citation type="journal article" date="2020" name="Stud. Mycol.">
        <title>101 Dothideomycetes genomes: a test case for predicting lifestyles and emergence of pathogens.</title>
        <authorList>
            <person name="Haridas S."/>
            <person name="Albert R."/>
            <person name="Binder M."/>
            <person name="Bloem J."/>
            <person name="Labutti K."/>
            <person name="Salamov A."/>
            <person name="Andreopoulos B."/>
            <person name="Baker S."/>
            <person name="Barry K."/>
            <person name="Bills G."/>
            <person name="Bluhm B."/>
            <person name="Cannon C."/>
            <person name="Castanera R."/>
            <person name="Culley D."/>
            <person name="Daum C."/>
            <person name="Ezra D."/>
            <person name="Gonzalez J."/>
            <person name="Henrissat B."/>
            <person name="Kuo A."/>
            <person name="Liang C."/>
            <person name="Lipzen A."/>
            <person name="Lutzoni F."/>
            <person name="Magnuson J."/>
            <person name="Mondo S."/>
            <person name="Nolan M."/>
            <person name="Ohm R."/>
            <person name="Pangilinan J."/>
            <person name="Park H.-J."/>
            <person name="Ramirez L."/>
            <person name="Alfaro M."/>
            <person name="Sun H."/>
            <person name="Tritt A."/>
            <person name="Yoshinaga Y."/>
            <person name="Zwiers L.-H."/>
            <person name="Turgeon B."/>
            <person name="Goodwin S."/>
            <person name="Spatafora J."/>
            <person name="Crous P."/>
            <person name="Grigoriev I."/>
        </authorList>
    </citation>
    <scope>NUCLEOTIDE SEQUENCE</scope>
    <source>
        <strain evidence="9">ATCC 74209</strain>
    </source>
</reference>
<feature type="domain" description="C3H1-type" evidence="8">
    <location>
        <begin position="1129"/>
        <end position="1156"/>
    </location>
</feature>
<dbReference type="Pfam" id="PF18044">
    <property type="entry name" value="zf-CCCH_4"/>
    <property type="match status" value="1"/>
</dbReference>
<feature type="region of interest" description="Disordered" evidence="6">
    <location>
        <begin position="388"/>
        <end position="454"/>
    </location>
</feature>
<keyword evidence="2" id="KW-0677">Repeat</keyword>
<feature type="compositionally biased region" description="Polar residues" evidence="6">
    <location>
        <begin position="341"/>
        <end position="355"/>
    </location>
</feature>
<evidence type="ECO:0000256" key="7">
    <source>
        <dbReference type="SAM" id="Phobius"/>
    </source>
</evidence>
<evidence type="ECO:0000256" key="1">
    <source>
        <dbReference type="ARBA" id="ARBA00022723"/>
    </source>
</evidence>
<feature type="compositionally biased region" description="Low complexity" evidence="6">
    <location>
        <begin position="1549"/>
        <end position="1561"/>
    </location>
</feature>
<feature type="region of interest" description="Disordered" evidence="6">
    <location>
        <begin position="996"/>
        <end position="1018"/>
    </location>
</feature>
<name>A0A9P4JKM3_9PLEO</name>
<feature type="compositionally biased region" description="Low complexity" evidence="6">
    <location>
        <begin position="357"/>
        <end position="376"/>
    </location>
</feature>
<feature type="transmembrane region" description="Helical" evidence="7">
    <location>
        <begin position="88"/>
        <end position="106"/>
    </location>
</feature>
<dbReference type="PANTHER" id="PTHR11224:SF10">
    <property type="entry name" value="IP09428P-RELATED"/>
    <property type="match status" value="1"/>
</dbReference>
<evidence type="ECO:0000256" key="6">
    <source>
        <dbReference type="SAM" id="MobiDB-lite"/>
    </source>
</evidence>
<dbReference type="Gene3D" id="4.10.1000.10">
    <property type="entry name" value="Zinc finger, CCCH-type"/>
    <property type="match status" value="1"/>
</dbReference>
<sequence>MVLPRGKKQQAKKKQRKSVVKVISAPKVDLLDMKESEAKISVSESRPPPLASPKRPVPSPESFWKRLWTWLTSFALVRAMLRNTYHEAVYNILLLIIYGSGIWIAFKGILHMVKPVSAQSDCSIVYVTIPGPIMTVSVIGATPTDPAQGTYYYSVVNGTTQWLNSIAPPTYPSSFVVPTAPITITSSPVQPPPVISSLAPNSGVSTLPAPVTPGLSSPAPVLSSLVPSSSMTSGISTLPSLPTGSPLFTVPNPNPTSSPPSGISQFSTSLATAPSTFLPTSSITSSTSLSGLPAMQTSTGPLSSNPGLSLPSVSSGISVTVGLPTVSSSLPLGVSWPSSPPTSSALSDIPLSTSGRPVPSLSGSPTSPLTSSSTVPGTSIVLTSYTGSVSNPDLSNSPSAPVPTSALSMPTLGSPLSSPGPSYTSLPLVPDSASMSLSPTSTLTSSPTSTPPLSFSGIGPSGWNGTTSTPTCNGTAGATAGSCEVGSTRVISVGTTAVSFVFPDVSPITFGPEFSYWTGGWLSVTGPYVTTLESTLRTTRITASDYTSIPTVTLDPSTGSSTGLSSVAATDLVSLPSLPGFLSSASATGLLSSSIATAFSSVVPNPLPSLPSFILTQSGTSAAGVPSVLSTSSTALPSLALSSASSSGLSSVVASPSTSLSSLAIPGVITPDSSSVMATPVSGVSSFTLSMPGASSDLTIIPTTMSLLSSVATSPPIGIASSSFSTVVVEVATRVGRRQAEPSTNPLRCGEYGNFTLNWDETPQLRPVNDTLSAPTVTNPYHHLFFANGYVYIPTGFLPFPPVSPPNIAMFLPISGWLPNQPFAGTVLAGEIGAGPRASVDAYWFHAYAGHFGCLQLGITRCVLQISGLQWSPTQGAEVVTAQMSVELPRCIAFINCQLTRVDFTPEFRNLSGIQFEMFTGGLRIPTVFIQDSLELAWYNDTCSAGILRIGHPQPYKPEVPQHPAPIPLCRLKPTTDLHLHGHIQRHLHIRHHTDSRLILPPSSPGAAYPTSPRESRKIMTDFPRSSRELADNPHQLQDLPPPQHLQQAPPPSQLLPNFEPSFVGANTNISQHLPHPPIQFGEMPVPNGNGPMAVPGGQHNRIGNGQGPGPHLRGMGFDGPRSPPNAKSTSHVPCKFFRQGGCQAGKACPFLHSNEPLAERAPCKYFAKGNCKFGHKCALAHILPDGRVVNQFNLGGRRGQTNYGRMNFPPHPDIGPGSSLLTMQAQMAPIPPSMYPPPGQDEFHQIPTIDTTFASHPGSNFGSPPNEGGYLPTSPVQKGLSVMDAPLPASFDSQGISHVARYGPMAASVPSRFGLGSSPPSSYQDTYDSPALRNLRDSAFADDPRTRNMTLASSPPDSIEQPVGRRILHSELRRSKPMLSASLGARPPISAADSDWEDENFQFEEDLVPDALNDLLTPQEKMRRFSRDQGASPNNSGLRMGSPPSVAMGSPSRFQSLWAKPRSTDSGLESGSLPGASAFGHVGSPLRNSILNGGIPSVRAMNRSTPGDMSPFVSSPPRQASMSMISQQLQRTRLSSRASEEGVPQHPGIARVASGSSVGSSSGGRLGIDRAVSSSSIGRERIEEEQGLFSMEEEEEMGIAKPKENISNKRFSGLPWGGAAGKASPSLGPIGGQRAGQGTS</sequence>
<feature type="zinc finger region" description="C3H1-type" evidence="5">
    <location>
        <begin position="1129"/>
        <end position="1156"/>
    </location>
</feature>
<keyword evidence="7" id="KW-1133">Transmembrane helix</keyword>
<dbReference type="InterPro" id="IPR045072">
    <property type="entry name" value="MKRN-like"/>
</dbReference>
<feature type="region of interest" description="Disordered" evidence="6">
    <location>
        <begin position="1425"/>
        <end position="1452"/>
    </location>
</feature>
<dbReference type="InterPro" id="IPR041367">
    <property type="entry name" value="Znf-CCCH_4"/>
</dbReference>
<evidence type="ECO:0000256" key="3">
    <source>
        <dbReference type="ARBA" id="ARBA00022771"/>
    </source>
</evidence>
<keyword evidence="3 5" id="KW-0863">Zinc-finger</keyword>
<keyword evidence="7" id="KW-0812">Transmembrane</keyword>
<feature type="zinc finger region" description="C3H1-type" evidence="5">
    <location>
        <begin position="1158"/>
        <end position="1185"/>
    </location>
</feature>
<dbReference type="InterPro" id="IPR036855">
    <property type="entry name" value="Znf_CCCH_sf"/>
</dbReference>
<feature type="region of interest" description="Disordered" evidence="6">
    <location>
        <begin position="282"/>
        <end position="307"/>
    </location>
</feature>
<evidence type="ECO:0000313" key="10">
    <source>
        <dbReference type="Proteomes" id="UP000799536"/>
    </source>
</evidence>
<dbReference type="GO" id="GO:0008270">
    <property type="term" value="F:zinc ion binding"/>
    <property type="evidence" value="ECO:0007669"/>
    <property type="project" value="UniProtKB-KW"/>
</dbReference>
<dbReference type="GO" id="GO:0061630">
    <property type="term" value="F:ubiquitin protein ligase activity"/>
    <property type="evidence" value="ECO:0007669"/>
    <property type="project" value="InterPro"/>
</dbReference>
<dbReference type="InterPro" id="IPR000571">
    <property type="entry name" value="Znf_CCCH"/>
</dbReference>
<dbReference type="InterPro" id="IPR055795">
    <property type="entry name" value="DUF7371"/>
</dbReference>
<feature type="region of interest" description="Disordered" evidence="6">
    <location>
        <begin position="330"/>
        <end position="376"/>
    </location>
</feature>
<organism evidence="9 10">
    <name type="scientific">Delitschia confertaspora ATCC 74209</name>
    <dbReference type="NCBI Taxonomy" id="1513339"/>
    <lineage>
        <taxon>Eukaryota</taxon>
        <taxon>Fungi</taxon>
        <taxon>Dikarya</taxon>
        <taxon>Ascomycota</taxon>
        <taxon>Pezizomycotina</taxon>
        <taxon>Dothideomycetes</taxon>
        <taxon>Pleosporomycetidae</taxon>
        <taxon>Pleosporales</taxon>
        <taxon>Delitschiaceae</taxon>
        <taxon>Delitschia</taxon>
    </lineage>
</organism>